<evidence type="ECO:0000313" key="2">
    <source>
        <dbReference type="EMBL" id="RJG01883.1"/>
    </source>
</evidence>
<evidence type="ECO:0000256" key="1">
    <source>
        <dbReference type="SAM" id="MobiDB-lite"/>
    </source>
</evidence>
<evidence type="ECO:0000313" key="3">
    <source>
        <dbReference type="Proteomes" id="UP000266327"/>
    </source>
</evidence>
<protein>
    <submittedName>
        <fullName evidence="2">TIGR03016 family PEP-CTERM system-associated outer membrane protein</fullName>
    </submittedName>
</protein>
<dbReference type="Proteomes" id="UP000266327">
    <property type="component" value="Unassembled WGS sequence"/>
</dbReference>
<name>A0A3A3G0C0_9BURK</name>
<proteinExistence type="predicted"/>
<organism evidence="2 3">
    <name type="scientific">Noviherbaspirillum sedimenti</name>
    <dbReference type="NCBI Taxonomy" id="2320865"/>
    <lineage>
        <taxon>Bacteria</taxon>
        <taxon>Pseudomonadati</taxon>
        <taxon>Pseudomonadota</taxon>
        <taxon>Betaproteobacteria</taxon>
        <taxon>Burkholderiales</taxon>
        <taxon>Oxalobacteraceae</taxon>
        <taxon>Noviherbaspirillum</taxon>
    </lineage>
</organism>
<sequence length="397" mass="43646">MNGKASLSQQTISPFDIQPASTANPSSNRTDIRTYSLSPYLRHRFGSAAVAEMRYTHDAVASSAGGLLDSSNDSIRLSLDSGAAFRTVGWGWRYSRQDTDYDNANSLRMEETAASLRYLLTPRFALTSSVGYEKSNYLSLGAKPQGSFWQAGVSWAPTSRTNLEASAGHRYFGKSYSLLARHRARNTVWVVSYGDQISTTQSQFQVPASLDTSAFLNQMLQAGIPDDALRQQAVDKIIQDNGLPASLNTSVNSLTNRVFLEKRWQASVAINGARNTLLLSLFDTNRSAQTARAADTALLGAANLAQEDDTHQAGIDALWNWHPTSRTSLSAGLGYVRAESLATSLLTNTRTYRLALNRQFAPKLKGTLEYRHLQQEYNQPGRDVRENALTASLLLTF</sequence>
<dbReference type="OrthoDB" id="8522878at2"/>
<dbReference type="EMBL" id="QYUQ01000002">
    <property type="protein sequence ID" value="RJG01883.1"/>
    <property type="molecule type" value="Genomic_DNA"/>
</dbReference>
<dbReference type="InterPro" id="IPR017467">
    <property type="entry name" value="CHP03016_PEP-CTERM"/>
</dbReference>
<accession>A0A3A3G0C0</accession>
<keyword evidence="3" id="KW-1185">Reference proteome</keyword>
<dbReference type="RefSeq" id="WP_119785345.1">
    <property type="nucleotide sequence ID" value="NZ_QYUQ01000002.1"/>
</dbReference>
<reference evidence="3" key="1">
    <citation type="submission" date="2018-09" db="EMBL/GenBank/DDBJ databases">
        <authorList>
            <person name="Zhu H."/>
        </authorList>
    </citation>
    <scope>NUCLEOTIDE SEQUENCE [LARGE SCALE GENOMIC DNA]</scope>
    <source>
        <strain evidence="3">K1S02-23</strain>
    </source>
</reference>
<dbReference type="AlphaFoldDB" id="A0A3A3G0C0"/>
<feature type="region of interest" description="Disordered" evidence="1">
    <location>
        <begin position="1"/>
        <end position="30"/>
    </location>
</feature>
<dbReference type="NCBIfam" id="TIGR03016">
    <property type="entry name" value="pepcterm_hypo_1"/>
    <property type="match status" value="1"/>
</dbReference>
<comment type="caution">
    <text evidence="2">The sequence shown here is derived from an EMBL/GenBank/DDBJ whole genome shotgun (WGS) entry which is preliminary data.</text>
</comment>
<gene>
    <name evidence="2" type="ORF">D3878_10080</name>
</gene>
<dbReference type="SUPFAM" id="SSF56935">
    <property type="entry name" value="Porins"/>
    <property type="match status" value="1"/>
</dbReference>